<name>A0A5B7CK63_PORTR</name>
<organism evidence="1 2">
    <name type="scientific">Portunus trituberculatus</name>
    <name type="common">Swimming crab</name>
    <name type="synonym">Neptunus trituberculatus</name>
    <dbReference type="NCBI Taxonomy" id="210409"/>
    <lineage>
        <taxon>Eukaryota</taxon>
        <taxon>Metazoa</taxon>
        <taxon>Ecdysozoa</taxon>
        <taxon>Arthropoda</taxon>
        <taxon>Crustacea</taxon>
        <taxon>Multicrustacea</taxon>
        <taxon>Malacostraca</taxon>
        <taxon>Eumalacostraca</taxon>
        <taxon>Eucarida</taxon>
        <taxon>Decapoda</taxon>
        <taxon>Pleocyemata</taxon>
        <taxon>Brachyura</taxon>
        <taxon>Eubrachyura</taxon>
        <taxon>Portunoidea</taxon>
        <taxon>Portunidae</taxon>
        <taxon>Portuninae</taxon>
        <taxon>Portunus</taxon>
    </lineage>
</organism>
<evidence type="ECO:0000313" key="1">
    <source>
        <dbReference type="EMBL" id="MPC09665.1"/>
    </source>
</evidence>
<reference evidence="1 2" key="1">
    <citation type="submission" date="2019-05" db="EMBL/GenBank/DDBJ databases">
        <title>Another draft genome of Portunus trituberculatus and its Hox gene families provides insights of decapod evolution.</title>
        <authorList>
            <person name="Jeong J.-H."/>
            <person name="Song I."/>
            <person name="Kim S."/>
            <person name="Choi T."/>
            <person name="Kim D."/>
            <person name="Ryu S."/>
            <person name="Kim W."/>
        </authorList>
    </citation>
    <scope>NUCLEOTIDE SEQUENCE [LARGE SCALE GENOMIC DNA]</scope>
    <source>
        <tissue evidence="1">Muscle</tissue>
    </source>
</reference>
<comment type="caution">
    <text evidence="1">The sequence shown here is derived from an EMBL/GenBank/DDBJ whole genome shotgun (WGS) entry which is preliminary data.</text>
</comment>
<dbReference type="AlphaFoldDB" id="A0A5B7CK63"/>
<dbReference type="Proteomes" id="UP000324222">
    <property type="component" value="Unassembled WGS sequence"/>
</dbReference>
<evidence type="ECO:0000313" key="2">
    <source>
        <dbReference type="Proteomes" id="UP000324222"/>
    </source>
</evidence>
<gene>
    <name evidence="1" type="ORF">E2C01_002281</name>
</gene>
<proteinExistence type="predicted"/>
<dbReference type="EMBL" id="VSRR010000079">
    <property type="protein sequence ID" value="MPC09665.1"/>
    <property type="molecule type" value="Genomic_DNA"/>
</dbReference>
<protein>
    <submittedName>
        <fullName evidence="1">Uncharacterized protein</fullName>
    </submittedName>
</protein>
<accession>A0A5B7CK63</accession>
<sequence>MVDLPCLVLIKSISGGEKWLNVGHVEESLSAHWVADTGPQVLPASTVTDHSLNQCSDSQQGDFLAPLHQLPLRLLLFTNASVALPSYWCLIDLDALKCQAWGNMGVCAYLDLTSAVEDQLGRVHQLGPLDLSAEPGWAAARHKGGRVSLHHLHLHLGTVLASITAVGLEIVPGLSMRVFRVPRRILGAPPFTITTISWLFPTSTTDSPYSTAHTARPFTSAIGI</sequence>
<keyword evidence="2" id="KW-1185">Reference proteome</keyword>